<evidence type="ECO:0000259" key="14">
    <source>
        <dbReference type="PROSITE" id="PS50110"/>
    </source>
</evidence>
<dbReference type="InterPro" id="IPR003594">
    <property type="entry name" value="HATPase_dom"/>
</dbReference>
<evidence type="ECO:0000256" key="5">
    <source>
        <dbReference type="ARBA" id="ARBA00022741"/>
    </source>
</evidence>
<keyword evidence="12" id="KW-0175">Coiled coil</keyword>
<dbReference type="FunFam" id="3.30.565.10:FF:000010">
    <property type="entry name" value="Sensor histidine kinase RcsC"/>
    <property type="match status" value="1"/>
</dbReference>
<evidence type="ECO:0000313" key="15">
    <source>
        <dbReference type="EMBL" id="OSM07191.1"/>
    </source>
</evidence>
<dbReference type="PANTHER" id="PTHR45339">
    <property type="entry name" value="HYBRID SIGNAL TRANSDUCTION HISTIDINE KINASE J"/>
    <property type="match status" value="1"/>
</dbReference>
<dbReference type="SMART" id="SM00388">
    <property type="entry name" value="HisKA"/>
    <property type="match status" value="1"/>
</dbReference>
<dbReference type="SUPFAM" id="SSF47384">
    <property type="entry name" value="Homodimeric domain of signal transducing histidine kinase"/>
    <property type="match status" value="1"/>
</dbReference>
<evidence type="ECO:0000256" key="7">
    <source>
        <dbReference type="ARBA" id="ARBA00022840"/>
    </source>
</evidence>
<dbReference type="InterPro" id="IPR005467">
    <property type="entry name" value="His_kinase_dom"/>
</dbReference>
<reference evidence="15 16" key="1">
    <citation type="journal article" date="2016" name="BMC Genomics">
        <title>Combined genomic and structural analyses of a cultured magnetotactic bacterium reveals its niche adaptation to a dynamic environment.</title>
        <authorList>
            <person name="Araujo A.C."/>
            <person name="Morillo V."/>
            <person name="Cypriano J."/>
            <person name="Teixeira L.C."/>
            <person name="Leao P."/>
            <person name="Lyra S."/>
            <person name="Almeida L.G."/>
            <person name="Bazylinski D.A."/>
            <person name="Vasconcellos A.T."/>
            <person name="Abreu F."/>
            <person name="Lins U."/>
        </authorList>
    </citation>
    <scope>NUCLEOTIDE SEQUENCE [LARGE SCALE GENOMIC DNA]</scope>
    <source>
        <strain evidence="15 16">IT-1</strain>
    </source>
</reference>
<feature type="domain" description="Response regulatory" evidence="14">
    <location>
        <begin position="743"/>
        <end position="862"/>
    </location>
</feature>
<dbReference type="InterPro" id="IPR003661">
    <property type="entry name" value="HisK_dim/P_dom"/>
</dbReference>
<dbReference type="EMBL" id="LVJN01000015">
    <property type="protein sequence ID" value="OSM07191.1"/>
    <property type="molecule type" value="Genomic_DNA"/>
</dbReference>
<comment type="catalytic activity">
    <reaction evidence="1">
        <text>ATP + protein L-histidine = ADP + protein N-phospho-L-histidine.</text>
        <dbReference type="EC" id="2.7.13.3"/>
    </reaction>
</comment>
<dbReference type="CDD" id="cd00130">
    <property type="entry name" value="PAS"/>
    <property type="match status" value="1"/>
</dbReference>
<dbReference type="NCBIfam" id="TIGR00229">
    <property type="entry name" value="sensory_box"/>
    <property type="match status" value="1"/>
</dbReference>
<proteinExistence type="predicted"/>
<feature type="modified residue" description="4-aspartylphosphate" evidence="11">
    <location>
        <position position="792"/>
    </location>
</feature>
<dbReference type="Gene3D" id="3.30.565.10">
    <property type="entry name" value="Histidine kinase-like ATPase, C-terminal domain"/>
    <property type="match status" value="1"/>
</dbReference>
<gene>
    <name evidence="15" type="ORF">MAIT1_03888</name>
</gene>
<dbReference type="Gene3D" id="3.40.50.2300">
    <property type="match status" value="3"/>
</dbReference>
<dbReference type="CDD" id="cd16922">
    <property type="entry name" value="HATPase_EvgS-ArcB-TorS-like"/>
    <property type="match status" value="1"/>
</dbReference>
<dbReference type="SUPFAM" id="SSF52172">
    <property type="entry name" value="CheY-like"/>
    <property type="match status" value="1"/>
</dbReference>
<dbReference type="CDD" id="cd00082">
    <property type="entry name" value="HisKA"/>
    <property type="match status" value="1"/>
</dbReference>
<dbReference type="AlphaFoldDB" id="A0A1Y2K8W9"/>
<keyword evidence="5" id="KW-0547">Nucleotide-binding</keyword>
<evidence type="ECO:0000256" key="12">
    <source>
        <dbReference type="SAM" id="Coils"/>
    </source>
</evidence>
<organism evidence="15 16">
    <name type="scientific">Magnetofaba australis IT-1</name>
    <dbReference type="NCBI Taxonomy" id="1434232"/>
    <lineage>
        <taxon>Bacteria</taxon>
        <taxon>Pseudomonadati</taxon>
        <taxon>Pseudomonadota</taxon>
        <taxon>Magnetococcia</taxon>
        <taxon>Magnetococcales</taxon>
        <taxon>Magnetococcaceae</taxon>
        <taxon>Magnetofaba</taxon>
    </lineage>
</organism>
<protein>
    <recommendedName>
        <fullName evidence="10">Sensory/regulatory protein RpfC</fullName>
        <ecNumber evidence="2">2.7.13.3</ecNumber>
    </recommendedName>
</protein>
<dbReference type="InterPro" id="IPR035965">
    <property type="entry name" value="PAS-like_dom_sf"/>
</dbReference>
<dbReference type="FunFam" id="1.10.287.130:FF:000002">
    <property type="entry name" value="Two-component osmosensing histidine kinase"/>
    <property type="match status" value="1"/>
</dbReference>
<comment type="subunit">
    <text evidence="9">At low DSF concentrations, interacts with RpfF.</text>
</comment>
<dbReference type="Gene3D" id="1.10.287.130">
    <property type="match status" value="1"/>
</dbReference>
<feature type="coiled-coil region" evidence="12">
    <location>
        <begin position="465"/>
        <end position="499"/>
    </location>
</feature>
<accession>A0A1Y2K8W9</accession>
<dbReference type="PANTHER" id="PTHR45339:SF1">
    <property type="entry name" value="HYBRID SIGNAL TRANSDUCTION HISTIDINE KINASE J"/>
    <property type="match status" value="1"/>
</dbReference>
<keyword evidence="8" id="KW-0902">Two-component regulatory system</keyword>
<dbReference type="STRING" id="1434232.MAIT1_03888"/>
<keyword evidence="6 15" id="KW-0418">Kinase</keyword>
<dbReference type="PRINTS" id="PR00344">
    <property type="entry name" value="BCTRLSENSOR"/>
</dbReference>
<dbReference type="SUPFAM" id="SSF55874">
    <property type="entry name" value="ATPase domain of HSP90 chaperone/DNA topoisomerase II/histidine kinase"/>
    <property type="match status" value="1"/>
</dbReference>
<keyword evidence="16" id="KW-1185">Reference proteome</keyword>
<evidence type="ECO:0000256" key="1">
    <source>
        <dbReference type="ARBA" id="ARBA00000085"/>
    </source>
</evidence>
<evidence type="ECO:0000256" key="10">
    <source>
        <dbReference type="ARBA" id="ARBA00068150"/>
    </source>
</evidence>
<name>A0A1Y2K8W9_9PROT</name>
<keyword evidence="4" id="KW-0808">Transferase</keyword>
<dbReference type="Pfam" id="PF02518">
    <property type="entry name" value="HATPase_c"/>
    <property type="match status" value="1"/>
</dbReference>
<dbReference type="PROSITE" id="PS50109">
    <property type="entry name" value="HIS_KIN"/>
    <property type="match status" value="1"/>
</dbReference>
<dbReference type="Pfam" id="PF13188">
    <property type="entry name" value="PAS_8"/>
    <property type="match status" value="1"/>
</dbReference>
<dbReference type="InterPro" id="IPR004358">
    <property type="entry name" value="Sig_transdc_His_kin-like_C"/>
</dbReference>
<dbReference type="PROSITE" id="PS50110">
    <property type="entry name" value="RESPONSE_REGULATORY"/>
    <property type="match status" value="1"/>
</dbReference>
<dbReference type="SMART" id="SM00448">
    <property type="entry name" value="REC"/>
    <property type="match status" value="1"/>
</dbReference>
<dbReference type="GO" id="GO:0000155">
    <property type="term" value="F:phosphorelay sensor kinase activity"/>
    <property type="evidence" value="ECO:0007669"/>
    <property type="project" value="InterPro"/>
</dbReference>
<dbReference type="SUPFAM" id="SSF55785">
    <property type="entry name" value="PYP-like sensor domain (PAS domain)"/>
    <property type="match status" value="1"/>
</dbReference>
<dbReference type="InterPro" id="IPR000014">
    <property type="entry name" value="PAS"/>
</dbReference>
<evidence type="ECO:0000256" key="2">
    <source>
        <dbReference type="ARBA" id="ARBA00012438"/>
    </source>
</evidence>
<dbReference type="Pfam" id="PF00072">
    <property type="entry name" value="Response_reg"/>
    <property type="match status" value="1"/>
</dbReference>
<dbReference type="SMART" id="SM00091">
    <property type="entry name" value="PAS"/>
    <property type="match status" value="1"/>
</dbReference>
<dbReference type="InterPro" id="IPR036890">
    <property type="entry name" value="HATPase_C_sf"/>
</dbReference>
<dbReference type="Proteomes" id="UP000194003">
    <property type="component" value="Unassembled WGS sequence"/>
</dbReference>
<dbReference type="Gene3D" id="3.30.450.20">
    <property type="entry name" value="PAS domain"/>
    <property type="match status" value="1"/>
</dbReference>
<sequence>MLLLNSYHPGQVWGDGEMQGMREALSQSPLDVVLHTEYMDTKRIVDDAHFDNLLRLFIHKYAQRPMAAVVAMDNNAFDFIRRHRDQLFPGAPVIFCGVNFFHPGQLAGLSGFTGVAEAFDGRGAVEAILRIHPDAKRLQVIADDTNTVRAILADLTPVLEAYAERIPFTLHRGVSFDELMAQAASFKPGDVALLLPFSRDRLGRHMPTTTVAEHVAQSASVPVYGSWDFHLGHGIVGGRLTNAQAQGRKAGELLLRVLAGEAPERIPVVRTLPGAFMFDARQLERFDISWSDLPAGSQILYQSWLQLNRGNLLAAALFGALLLLAFYGWGANHSQKLLSQAALRDSEARFRTLFELSPDPVWILADQRCVDCNQAAVQILGAPSKAAVMGLHPADVSPPLQPNGEDSYAMADRLLNKTVAQGPSHFEWTLQLMDGAQMVTSVAMRPFTLDGRAVVYCTVRDITDAKAAEEALQASTHAAELAREEAQQANRAKSEFLANMSHEIRTPMNVIVGMGEMLLEMEEDPLKRSYIESAHSAGESLLTLIDDILDISKIESAKLELAQRPFELARLIESIERVFALTARNKGLTFSAHVDPQLPAWLLGDEQRLRQVSTNLLGNAIKFTESGWVALRVTADPAGVRFTVADSGIGIAKEKVETIFQPFAQADGGVTRRFGGTGLGLSISQRLVEAMGGRMGVDCDVAEGAQVWFCAPLTAAQPEAATQQPFPYRMTLDGAAQEMAAMRILIAEDCDENINLMQAYLRDTAHQIHFARDGEQALEAFRDGAFDLVLMDVQMPRLDGYSATRAMRQWEAEQGAEPTPIHALTAHAFSEARDQSHAAGCDGFLTKPIRKRDLLSFLHGLSDAQEADAEAASTAGNSA</sequence>
<evidence type="ECO:0000256" key="4">
    <source>
        <dbReference type="ARBA" id="ARBA00022679"/>
    </source>
</evidence>
<dbReference type="Pfam" id="PF00512">
    <property type="entry name" value="HisKA"/>
    <property type="match status" value="1"/>
</dbReference>
<dbReference type="InterPro" id="IPR001789">
    <property type="entry name" value="Sig_transdc_resp-reg_receiver"/>
</dbReference>
<evidence type="ECO:0000256" key="8">
    <source>
        <dbReference type="ARBA" id="ARBA00023012"/>
    </source>
</evidence>
<dbReference type="InterPro" id="IPR011006">
    <property type="entry name" value="CheY-like_superfamily"/>
</dbReference>
<evidence type="ECO:0000256" key="9">
    <source>
        <dbReference type="ARBA" id="ARBA00064003"/>
    </source>
</evidence>
<comment type="caution">
    <text evidence="15">The sequence shown here is derived from an EMBL/GenBank/DDBJ whole genome shotgun (WGS) entry which is preliminary data.</text>
</comment>
<dbReference type="GO" id="GO:0005524">
    <property type="term" value="F:ATP binding"/>
    <property type="evidence" value="ECO:0007669"/>
    <property type="project" value="UniProtKB-KW"/>
</dbReference>
<evidence type="ECO:0000256" key="11">
    <source>
        <dbReference type="PROSITE-ProRule" id="PRU00169"/>
    </source>
</evidence>
<feature type="domain" description="Histidine kinase" evidence="13">
    <location>
        <begin position="499"/>
        <end position="715"/>
    </location>
</feature>
<dbReference type="InterPro" id="IPR036097">
    <property type="entry name" value="HisK_dim/P_sf"/>
</dbReference>
<dbReference type="CDD" id="cd17546">
    <property type="entry name" value="REC_hyHK_CKI1_RcsC-like"/>
    <property type="match status" value="1"/>
</dbReference>
<dbReference type="EC" id="2.7.13.3" evidence="2"/>
<evidence type="ECO:0000256" key="3">
    <source>
        <dbReference type="ARBA" id="ARBA00022553"/>
    </source>
</evidence>
<evidence type="ECO:0000256" key="6">
    <source>
        <dbReference type="ARBA" id="ARBA00022777"/>
    </source>
</evidence>
<evidence type="ECO:0000259" key="13">
    <source>
        <dbReference type="PROSITE" id="PS50109"/>
    </source>
</evidence>
<keyword evidence="7" id="KW-0067">ATP-binding</keyword>
<dbReference type="SMART" id="SM00387">
    <property type="entry name" value="HATPase_c"/>
    <property type="match status" value="1"/>
</dbReference>
<evidence type="ECO:0000313" key="16">
    <source>
        <dbReference type="Proteomes" id="UP000194003"/>
    </source>
</evidence>
<keyword evidence="3 11" id="KW-0597">Phosphoprotein</keyword>